<gene>
    <name evidence="1" type="ORF">GMARGA_LOCUS17280</name>
</gene>
<dbReference type="Proteomes" id="UP000789901">
    <property type="component" value="Unassembled WGS sequence"/>
</dbReference>
<accession>A0ABN7VDA2</accession>
<feature type="non-terminal residue" evidence="1">
    <location>
        <position position="52"/>
    </location>
</feature>
<protein>
    <submittedName>
        <fullName evidence="1">33435_t:CDS:1</fullName>
    </submittedName>
</protein>
<comment type="caution">
    <text evidence="1">The sequence shown here is derived from an EMBL/GenBank/DDBJ whole genome shotgun (WGS) entry which is preliminary data.</text>
</comment>
<dbReference type="EMBL" id="CAJVQB010012983">
    <property type="protein sequence ID" value="CAG8759225.1"/>
    <property type="molecule type" value="Genomic_DNA"/>
</dbReference>
<evidence type="ECO:0000313" key="1">
    <source>
        <dbReference type="EMBL" id="CAG8759225.1"/>
    </source>
</evidence>
<evidence type="ECO:0000313" key="2">
    <source>
        <dbReference type="Proteomes" id="UP000789901"/>
    </source>
</evidence>
<name>A0ABN7VDA2_GIGMA</name>
<keyword evidence="2" id="KW-1185">Reference proteome</keyword>
<organism evidence="1 2">
    <name type="scientific">Gigaspora margarita</name>
    <dbReference type="NCBI Taxonomy" id="4874"/>
    <lineage>
        <taxon>Eukaryota</taxon>
        <taxon>Fungi</taxon>
        <taxon>Fungi incertae sedis</taxon>
        <taxon>Mucoromycota</taxon>
        <taxon>Glomeromycotina</taxon>
        <taxon>Glomeromycetes</taxon>
        <taxon>Diversisporales</taxon>
        <taxon>Gigasporaceae</taxon>
        <taxon>Gigaspora</taxon>
    </lineage>
</organism>
<proteinExistence type="predicted"/>
<sequence>MGIRNSSIKITRQVWKQESAKGDYRKNNNNKERVRVIMGTAHAGIRKQVLKN</sequence>
<feature type="non-terminal residue" evidence="1">
    <location>
        <position position="1"/>
    </location>
</feature>
<reference evidence="1 2" key="1">
    <citation type="submission" date="2021-06" db="EMBL/GenBank/DDBJ databases">
        <authorList>
            <person name="Kallberg Y."/>
            <person name="Tangrot J."/>
            <person name="Rosling A."/>
        </authorList>
    </citation>
    <scope>NUCLEOTIDE SEQUENCE [LARGE SCALE GENOMIC DNA]</scope>
    <source>
        <strain evidence="1 2">120-4 pot B 10/14</strain>
    </source>
</reference>